<keyword evidence="3" id="KW-1185">Reference proteome</keyword>
<dbReference type="EMBL" id="JACXIY010000059">
    <property type="protein sequence ID" value="MBD2872773.1"/>
    <property type="molecule type" value="Genomic_DNA"/>
</dbReference>
<evidence type="ECO:0000259" key="1">
    <source>
        <dbReference type="Pfam" id="PF13005"/>
    </source>
</evidence>
<name>A0A927CRF4_9BACL</name>
<dbReference type="GO" id="GO:0008270">
    <property type="term" value="F:zinc ion binding"/>
    <property type="evidence" value="ECO:0007669"/>
    <property type="project" value="UniProtKB-KW"/>
</dbReference>
<organism evidence="2 3">
    <name type="scientific">Paenibacillus arenilitoris</name>
    <dbReference type="NCBI Taxonomy" id="2772299"/>
    <lineage>
        <taxon>Bacteria</taxon>
        <taxon>Bacillati</taxon>
        <taxon>Bacillota</taxon>
        <taxon>Bacilli</taxon>
        <taxon>Bacillales</taxon>
        <taxon>Paenibacillaceae</taxon>
        <taxon>Paenibacillus</taxon>
    </lineage>
</organism>
<reference evidence="2" key="1">
    <citation type="submission" date="2020-09" db="EMBL/GenBank/DDBJ databases">
        <title>A novel bacterium of genus Paenibacillus, isolated from South China Sea.</title>
        <authorList>
            <person name="Huang H."/>
            <person name="Mo K."/>
            <person name="Hu Y."/>
        </authorList>
    </citation>
    <scope>NUCLEOTIDE SEQUENCE</scope>
    <source>
        <strain evidence="2">IB182493</strain>
    </source>
</reference>
<gene>
    <name evidence="2" type="ORF">IDH41_29845</name>
</gene>
<dbReference type="Proteomes" id="UP000632125">
    <property type="component" value="Unassembled WGS sequence"/>
</dbReference>
<sequence length="36" mass="4159">MKQAKNIVPPQAKVMQHVRLVYACLHCERNALQPRS</sequence>
<keyword evidence="2" id="KW-0862">Zinc</keyword>
<evidence type="ECO:0000313" key="2">
    <source>
        <dbReference type="EMBL" id="MBD2872773.1"/>
    </source>
</evidence>
<comment type="caution">
    <text evidence="2">The sequence shown here is derived from an EMBL/GenBank/DDBJ whole genome shotgun (WGS) entry which is preliminary data.</text>
</comment>
<dbReference type="Pfam" id="PF13005">
    <property type="entry name" value="zf-IS66"/>
    <property type="match status" value="1"/>
</dbReference>
<accession>A0A927CRF4</accession>
<dbReference type="AlphaFoldDB" id="A0A927CRF4"/>
<keyword evidence="2" id="KW-0479">Metal-binding</keyword>
<protein>
    <submittedName>
        <fullName evidence="2">IS66 family transposase zinc-finger binding domain-containing protein</fullName>
    </submittedName>
</protein>
<keyword evidence="2" id="KW-0863">Zinc-finger</keyword>
<feature type="domain" description="Transposase IS66 zinc-finger binding" evidence="1">
    <location>
        <begin position="6"/>
        <end position="28"/>
    </location>
</feature>
<proteinExistence type="predicted"/>
<evidence type="ECO:0000313" key="3">
    <source>
        <dbReference type="Proteomes" id="UP000632125"/>
    </source>
</evidence>
<dbReference type="InterPro" id="IPR024474">
    <property type="entry name" value="Znf_dom_IS66"/>
</dbReference>